<name>A0A8S1PEY6_9CILI</name>
<dbReference type="AlphaFoldDB" id="A0A8S1PEY6"/>
<evidence type="ECO:0008006" key="4">
    <source>
        <dbReference type="Google" id="ProtNLM"/>
    </source>
</evidence>
<keyword evidence="1" id="KW-0812">Transmembrane</keyword>
<keyword evidence="3" id="KW-1185">Reference proteome</keyword>
<sequence>MLQQKLSVWEFNENEIFFFCKIKLMKMFYTSIINVMDVNRIIFWVQNLNVQHLMITMIIVNFALINFFNRVKKLVRIIIQIVF</sequence>
<evidence type="ECO:0000313" key="2">
    <source>
        <dbReference type="EMBL" id="CAD8101717.1"/>
    </source>
</evidence>
<organism evidence="2 3">
    <name type="scientific">Paramecium sonneborni</name>
    <dbReference type="NCBI Taxonomy" id="65129"/>
    <lineage>
        <taxon>Eukaryota</taxon>
        <taxon>Sar</taxon>
        <taxon>Alveolata</taxon>
        <taxon>Ciliophora</taxon>
        <taxon>Intramacronucleata</taxon>
        <taxon>Oligohymenophorea</taxon>
        <taxon>Peniculida</taxon>
        <taxon>Parameciidae</taxon>
        <taxon>Paramecium</taxon>
    </lineage>
</organism>
<accession>A0A8S1PEY6</accession>
<reference evidence="2" key="1">
    <citation type="submission" date="2021-01" db="EMBL/GenBank/DDBJ databases">
        <authorList>
            <consortium name="Genoscope - CEA"/>
            <person name="William W."/>
        </authorList>
    </citation>
    <scope>NUCLEOTIDE SEQUENCE</scope>
</reference>
<feature type="transmembrane region" description="Helical" evidence="1">
    <location>
        <begin position="51"/>
        <end position="68"/>
    </location>
</feature>
<evidence type="ECO:0000313" key="3">
    <source>
        <dbReference type="Proteomes" id="UP000692954"/>
    </source>
</evidence>
<evidence type="ECO:0000256" key="1">
    <source>
        <dbReference type="SAM" id="Phobius"/>
    </source>
</evidence>
<dbReference type="Proteomes" id="UP000692954">
    <property type="component" value="Unassembled WGS sequence"/>
</dbReference>
<protein>
    <recommendedName>
        <fullName evidence="4">Transmembrane protein</fullName>
    </recommendedName>
</protein>
<gene>
    <name evidence="2" type="ORF">PSON_ATCC_30995.1.T0760139</name>
</gene>
<comment type="caution">
    <text evidence="2">The sequence shown here is derived from an EMBL/GenBank/DDBJ whole genome shotgun (WGS) entry which is preliminary data.</text>
</comment>
<proteinExistence type="predicted"/>
<dbReference type="EMBL" id="CAJJDN010000076">
    <property type="protein sequence ID" value="CAD8101717.1"/>
    <property type="molecule type" value="Genomic_DNA"/>
</dbReference>
<keyword evidence="1" id="KW-1133">Transmembrane helix</keyword>
<keyword evidence="1" id="KW-0472">Membrane</keyword>